<keyword evidence="6" id="KW-1185">Reference proteome</keyword>
<protein>
    <submittedName>
        <fullName evidence="5">Cytosolic beta-glucosidase</fullName>
    </submittedName>
</protein>
<name>A0A226DMP0_FOLCA</name>
<dbReference type="GO" id="GO:0008422">
    <property type="term" value="F:beta-glucosidase activity"/>
    <property type="evidence" value="ECO:0007669"/>
    <property type="project" value="TreeGrafter"/>
</dbReference>
<dbReference type="Gene3D" id="3.20.20.80">
    <property type="entry name" value="Glycosidases"/>
    <property type="match status" value="1"/>
</dbReference>
<dbReference type="AlphaFoldDB" id="A0A226DMP0"/>
<evidence type="ECO:0000256" key="4">
    <source>
        <dbReference type="RuleBase" id="RU003690"/>
    </source>
</evidence>
<dbReference type="InterPro" id="IPR017853">
    <property type="entry name" value="GH"/>
</dbReference>
<evidence type="ECO:0000256" key="3">
    <source>
        <dbReference type="ARBA" id="ARBA00023295"/>
    </source>
</evidence>
<dbReference type="Pfam" id="PF00232">
    <property type="entry name" value="Glyco_hydro_1"/>
    <property type="match status" value="1"/>
</dbReference>
<accession>A0A226DMP0</accession>
<evidence type="ECO:0000313" key="6">
    <source>
        <dbReference type="Proteomes" id="UP000198287"/>
    </source>
</evidence>
<keyword evidence="2" id="KW-0378">Hydrolase</keyword>
<proteinExistence type="inferred from homology"/>
<feature type="non-terminal residue" evidence="5">
    <location>
        <position position="1"/>
    </location>
</feature>
<dbReference type="Proteomes" id="UP000198287">
    <property type="component" value="Unassembled WGS sequence"/>
</dbReference>
<comment type="caution">
    <text evidence="5">The sequence shown here is derived from an EMBL/GenBank/DDBJ whole genome shotgun (WGS) entry which is preliminary data.</text>
</comment>
<evidence type="ECO:0000256" key="1">
    <source>
        <dbReference type="ARBA" id="ARBA00010838"/>
    </source>
</evidence>
<dbReference type="EMBL" id="LNIX01000016">
    <property type="protein sequence ID" value="OXA46278.1"/>
    <property type="molecule type" value="Genomic_DNA"/>
</dbReference>
<dbReference type="PANTHER" id="PTHR10353:SF36">
    <property type="entry name" value="LP05116P"/>
    <property type="match status" value="1"/>
</dbReference>
<evidence type="ECO:0000256" key="2">
    <source>
        <dbReference type="ARBA" id="ARBA00022801"/>
    </source>
</evidence>
<comment type="similarity">
    <text evidence="1 4">Belongs to the glycosyl hydrolase 1 family.</text>
</comment>
<keyword evidence="3" id="KW-0326">Glycosidase</keyword>
<dbReference type="InterPro" id="IPR001360">
    <property type="entry name" value="Glyco_hydro_1"/>
</dbReference>
<dbReference type="PANTHER" id="PTHR10353">
    <property type="entry name" value="GLYCOSYL HYDROLASE"/>
    <property type="match status" value="1"/>
</dbReference>
<dbReference type="SUPFAM" id="SSF51445">
    <property type="entry name" value="(Trans)glycosidases"/>
    <property type="match status" value="1"/>
</dbReference>
<sequence>ARSITELFYFIQTLAPGRRGIEDGKRCVHNVLKSHAKSYRLYDRVFRPHQHGKVGVVIFTQWYEPKDPGNPSHVKLAEFAVHIVWGLLASPIFFGKYPDEYETFLRLLSQKQGTLSTPLQFSLSEAAELRGSWDFCGIAHYTTNLVEPTNPSHDSGGISDPLGIKLSSDPGWPGGGNTSSNWGFYVVPWGFRKMLNWIKKRYGNPPIYVLENGYQAHPEDGLEDHDRVEYHRSYINEMLKVVRIDGVNVQMYAAWTLLDSFEWGDGYTINFGVVAVNFSDPDRQRTPKLSGSFLKHVFMNNGFPR</sequence>
<gene>
    <name evidence="5" type="ORF">Fcan01_19252</name>
</gene>
<dbReference type="GO" id="GO:0005975">
    <property type="term" value="P:carbohydrate metabolic process"/>
    <property type="evidence" value="ECO:0007669"/>
    <property type="project" value="InterPro"/>
</dbReference>
<dbReference type="PRINTS" id="PR00131">
    <property type="entry name" value="GLHYDRLASE1"/>
</dbReference>
<reference evidence="5 6" key="1">
    <citation type="submission" date="2015-12" db="EMBL/GenBank/DDBJ databases">
        <title>The genome of Folsomia candida.</title>
        <authorList>
            <person name="Faddeeva A."/>
            <person name="Derks M.F."/>
            <person name="Anvar Y."/>
            <person name="Smit S."/>
            <person name="Van Straalen N."/>
            <person name="Roelofs D."/>
        </authorList>
    </citation>
    <scope>NUCLEOTIDE SEQUENCE [LARGE SCALE GENOMIC DNA]</scope>
    <source>
        <strain evidence="5 6">VU population</strain>
        <tissue evidence="5">Whole body</tissue>
    </source>
</reference>
<organism evidence="5 6">
    <name type="scientific">Folsomia candida</name>
    <name type="common">Springtail</name>
    <dbReference type="NCBI Taxonomy" id="158441"/>
    <lineage>
        <taxon>Eukaryota</taxon>
        <taxon>Metazoa</taxon>
        <taxon>Ecdysozoa</taxon>
        <taxon>Arthropoda</taxon>
        <taxon>Hexapoda</taxon>
        <taxon>Collembola</taxon>
        <taxon>Entomobryomorpha</taxon>
        <taxon>Isotomoidea</taxon>
        <taxon>Isotomidae</taxon>
        <taxon>Proisotominae</taxon>
        <taxon>Folsomia</taxon>
    </lineage>
</organism>
<dbReference type="OMA" id="WAYESEE"/>
<dbReference type="OrthoDB" id="65569at2759"/>
<evidence type="ECO:0000313" key="5">
    <source>
        <dbReference type="EMBL" id="OXA46278.1"/>
    </source>
</evidence>